<evidence type="ECO:0000313" key="2">
    <source>
        <dbReference type="EMBL" id="KAJ8044852.1"/>
    </source>
</evidence>
<accession>A0A9Q1CGE5</accession>
<dbReference type="PROSITE" id="PS50041">
    <property type="entry name" value="C_TYPE_LECTIN_2"/>
    <property type="match status" value="1"/>
</dbReference>
<dbReference type="InterPro" id="IPR016186">
    <property type="entry name" value="C-type_lectin-like/link_sf"/>
</dbReference>
<comment type="caution">
    <text evidence="2">The sequence shown here is derived from an EMBL/GenBank/DDBJ whole genome shotgun (WGS) entry which is preliminary data.</text>
</comment>
<sequence>MKPSHLRTATVRYVGQIDEEGAEHMLLLGLHMDDAEHVTWEEGEKECNTFQEGGVTGHLVSIHSAAEQSFVYELFKSLTAAPTTTRNPWFPQLNIGLRVEQGKSLSWSDGSPVDYTNWYSGEPNGWNAYGQISDGTGKNGLWYDNDNAYLRPFMCKIPRPSYELTYN</sequence>
<evidence type="ECO:0000313" key="3">
    <source>
        <dbReference type="Proteomes" id="UP001152320"/>
    </source>
</evidence>
<dbReference type="Proteomes" id="UP001152320">
    <property type="component" value="Chromosome 3"/>
</dbReference>
<dbReference type="InterPro" id="IPR001304">
    <property type="entry name" value="C-type_lectin-like"/>
</dbReference>
<dbReference type="InterPro" id="IPR016187">
    <property type="entry name" value="CTDL_fold"/>
</dbReference>
<reference evidence="2" key="1">
    <citation type="submission" date="2021-10" db="EMBL/GenBank/DDBJ databases">
        <title>Tropical sea cucumber genome reveals ecological adaptation and Cuvierian tubules defense mechanism.</title>
        <authorList>
            <person name="Chen T."/>
        </authorList>
    </citation>
    <scope>NUCLEOTIDE SEQUENCE</scope>
    <source>
        <strain evidence="2">Nanhai2018</strain>
        <tissue evidence="2">Muscle</tissue>
    </source>
</reference>
<dbReference type="EMBL" id="JAIZAY010000003">
    <property type="protein sequence ID" value="KAJ8044852.1"/>
    <property type="molecule type" value="Genomic_DNA"/>
</dbReference>
<dbReference type="SUPFAM" id="SSF56436">
    <property type="entry name" value="C-type lectin-like"/>
    <property type="match status" value="1"/>
</dbReference>
<name>A0A9Q1CGE5_HOLLE</name>
<dbReference type="OrthoDB" id="6133475at2759"/>
<dbReference type="PANTHER" id="PTHR22803">
    <property type="entry name" value="MANNOSE, PHOSPHOLIPASE, LECTIN RECEPTOR RELATED"/>
    <property type="match status" value="1"/>
</dbReference>
<organism evidence="2 3">
    <name type="scientific">Holothuria leucospilota</name>
    <name type="common">Black long sea cucumber</name>
    <name type="synonym">Mertensiothuria leucospilota</name>
    <dbReference type="NCBI Taxonomy" id="206669"/>
    <lineage>
        <taxon>Eukaryota</taxon>
        <taxon>Metazoa</taxon>
        <taxon>Echinodermata</taxon>
        <taxon>Eleutherozoa</taxon>
        <taxon>Echinozoa</taxon>
        <taxon>Holothuroidea</taxon>
        <taxon>Aspidochirotacea</taxon>
        <taxon>Aspidochirotida</taxon>
        <taxon>Holothuriidae</taxon>
        <taxon>Holothuria</taxon>
    </lineage>
</organism>
<protein>
    <submittedName>
        <fullName evidence="2">Lectin 1</fullName>
    </submittedName>
</protein>
<proteinExistence type="predicted"/>
<dbReference type="SMART" id="SM00034">
    <property type="entry name" value="CLECT"/>
    <property type="match status" value="1"/>
</dbReference>
<evidence type="ECO:0000259" key="1">
    <source>
        <dbReference type="PROSITE" id="PS50041"/>
    </source>
</evidence>
<gene>
    <name evidence="2" type="ORF">HOLleu_07726</name>
</gene>
<dbReference type="Gene3D" id="3.10.100.10">
    <property type="entry name" value="Mannose-Binding Protein A, subunit A"/>
    <property type="match status" value="1"/>
</dbReference>
<dbReference type="Pfam" id="PF00059">
    <property type="entry name" value="Lectin_C"/>
    <property type="match status" value="1"/>
</dbReference>
<dbReference type="AlphaFoldDB" id="A0A9Q1CGE5"/>
<dbReference type="InterPro" id="IPR050111">
    <property type="entry name" value="C-type_lectin/snaclec_domain"/>
</dbReference>
<keyword evidence="3" id="KW-1185">Reference proteome</keyword>
<feature type="domain" description="C-type lectin" evidence="1">
    <location>
        <begin position="39"/>
        <end position="156"/>
    </location>
</feature>